<evidence type="ECO:0000256" key="1">
    <source>
        <dbReference type="SAM" id="MobiDB-lite"/>
    </source>
</evidence>
<dbReference type="PANTHER" id="PTHR31722:SF62">
    <property type="entry name" value="EMB|CAB62433.1"/>
    <property type="match status" value="1"/>
</dbReference>
<sequence>MLNKNNSENKGNFVANNAALFSPRISFSTEFMDSSSSSSHNNNNNNSHSHVMKRAAAAYRDAPVSSDFEFSVGNFSMISDELVSKGKLLPYKGKGKATTTLREELQNNEDEAPKNPTRSRGFLGLRKSHIGSKNKSVITKADSK</sequence>
<feature type="region of interest" description="Disordered" evidence="1">
    <location>
        <begin position="103"/>
        <end position="144"/>
    </location>
</feature>
<dbReference type="Proteomes" id="UP000030748">
    <property type="component" value="Unassembled WGS sequence"/>
</dbReference>
<keyword evidence="3" id="KW-1185">Reference proteome</keyword>
<evidence type="ECO:0000313" key="3">
    <source>
        <dbReference type="Proteomes" id="UP000030748"/>
    </source>
</evidence>
<evidence type="ECO:0000313" key="2">
    <source>
        <dbReference type="EMBL" id="EYU39333.1"/>
    </source>
</evidence>
<reference evidence="2 3" key="1">
    <citation type="journal article" date="2013" name="Proc. Natl. Acad. Sci. U.S.A.">
        <title>Fine-scale variation in meiotic recombination in Mimulus inferred from population shotgun sequencing.</title>
        <authorList>
            <person name="Hellsten U."/>
            <person name="Wright K.M."/>
            <person name="Jenkins J."/>
            <person name="Shu S."/>
            <person name="Yuan Y."/>
            <person name="Wessler S.R."/>
            <person name="Schmutz J."/>
            <person name="Willis J.H."/>
            <person name="Rokhsar D.S."/>
        </authorList>
    </citation>
    <scope>NUCLEOTIDE SEQUENCE [LARGE SCALE GENOMIC DNA]</scope>
    <source>
        <strain evidence="3">cv. DUN x IM62</strain>
    </source>
</reference>
<dbReference type="PANTHER" id="PTHR31722">
    <property type="entry name" value="OS06G0675200 PROTEIN"/>
    <property type="match status" value="1"/>
</dbReference>
<feature type="compositionally biased region" description="Low complexity" evidence="1">
    <location>
        <begin position="34"/>
        <end position="49"/>
    </location>
</feature>
<accession>A0A022RHR4</accession>
<protein>
    <submittedName>
        <fullName evidence="2">Uncharacterized protein</fullName>
    </submittedName>
</protein>
<dbReference type="AlphaFoldDB" id="A0A022RHR4"/>
<feature type="region of interest" description="Disordered" evidence="1">
    <location>
        <begin position="31"/>
        <end position="52"/>
    </location>
</feature>
<proteinExistence type="predicted"/>
<dbReference type="EMBL" id="KI630450">
    <property type="protein sequence ID" value="EYU39333.1"/>
    <property type="molecule type" value="Genomic_DNA"/>
</dbReference>
<feature type="non-terminal residue" evidence="2">
    <location>
        <position position="144"/>
    </location>
</feature>
<name>A0A022RHR4_ERYGU</name>
<gene>
    <name evidence="2" type="ORF">MIMGU_mgv1a021787mg</name>
</gene>
<dbReference type="STRING" id="4155.A0A022RHR4"/>
<organism evidence="2 3">
    <name type="scientific">Erythranthe guttata</name>
    <name type="common">Yellow monkey flower</name>
    <name type="synonym">Mimulus guttatus</name>
    <dbReference type="NCBI Taxonomy" id="4155"/>
    <lineage>
        <taxon>Eukaryota</taxon>
        <taxon>Viridiplantae</taxon>
        <taxon>Streptophyta</taxon>
        <taxon>Embryophyta</taxon>
        <taxon>Tracheophyta</taxon>
        <taxon>Spermatophyta</taxon>
        <taxon>Magnoliopsida</taxon>
        <taxon>eudicotyledons</taxon>
        <taxon>Gunneridae</taxon>
        <taxon>Pentapetalae</taxon>
        <taxon>asterids</taxon>
        <taxon>lamiids</taxon>
        <taxon>Lamiales</taxon>
        <taxon>Phrymaceae</taxon>
        <taxon>Erythranthe</taxon>
    </lineage>
</organism>